<proteinExistence type="predicted"/>
<reference evidence="2" key="1">
    <citation type="submission" date="2018-05" db="EMBL/GenBank/DDBJ databases">
        <authorList>
            <person name="Lanie J.A."/>
            <person name="Ng W.-L."/>
            <person name="Kazmierczak K.M."/>
            <person name="Andrzejewski T.M."/>
            <person name="Davidsen T.M."/>
            <person name="Wayne K.J."/>
            <person name="Tettelin H."/>
            <person name="Glass J.I."/>
            <person name="Rusch D."/>
            <person name="Podicherti R."/>
            <person name="Tsui H.-C.T."/>
            <person name="Winkler M.E."/>
        </authorList>
    </citation>
    <scope>NUCLEOTIDE SEQUENCE</scope>
</reference>
<dbReference type="InterPro" id="IPR002821">
    <property type="entry name" value="Hydantoinase_A"/>
</dbReference>
<evidence type="ECO:0000259" key="1">
    <source>
        <dbReference type="Pfam" id="PF01968"/>
    </source>
</evidence>
<dbReference type="PANTHER" id="PTHR11365:SF23">
    <property type="entry name" value="HYPOTHETICAL 5-OXOPROLINASE (EUROFUNG)-RELATED"/>
    <property type="match status" value="1"/>
</dbReference>
<evidence type="ECO:0000313" key="2">
    <source>
        <dbReference type="EMBL" id="SVE44810.1"/>
    </source>
</evidence>
<protein>
    <recommendedName>
        <fullName evidence="1">Hydantoinase A/oxoprolinase domain-containing protein</fullName>
    </recommendedName>
</protein>
<dbReference type="EMBL" id="UINC01217976">
    <property type="protein sequence ID" value="SVE44810.1"/>
    <property type="molecule type" value="Genomic_DNA"/>
</dbReference>
<dbReference type="GO" id="GO:0006749">
    <property type="term" value="P:glutathione metabolic process"/>
    <property type="evidence" value="ECO:0007669"/>
    <property type="project" value="TreeGrafter"/>
</dbReference>
<dbReference type="GO" id="GO:0005829">
    <property type="term" value="C:cytosol"/>
    <property type="evidence" value="ECO:0007669"/>
    <property type="project" value="TreeGrafter"/>
</dbReference>
<sequence>SAGGGSIAWTDKAGGLQIGPKSSGAVPGPACYSLGGVNPTVTDANVVLGYLNPTALLGGDFPIESQKSFEAISGNIGQSIGVQEIEAAWGVHILANSNMGRALRAVSSERGRDPRKFSLMAFGGGGPIHAAGLSETLGISRIIVPPSPGVFSAFGLLFADVEHHFVQTYFESLDNLDFSHVETILKRLKSEGESLLNKEGFNQSNQTFNLQLDVKYSAQTSELTINIDDNKFDID</sequence>
<gene>
    <name evidence="2" type="ORF">METZ01_LOCUS497664</name>
</gene>
<feature type="domain" description="Hydantoinase A/oxoprolinase" evidence="1">
    <location>
        <begin position="1"/>
        <end position="163"/>
    </location>
</feature>
<dbReference type="GO" id="GO:0017168">
    <property type="term" value="F:5-oxoprolinase (ATP-hydrolyzing) activity"/>
    <property type="evidence" value="ECO:0007669"/>
    <property type="project" value="TreeGrafter"/>
</dbReference>
<dbReference type="AlphaFoldDB" id="A0A383DKH5"/>
<dbReference type="InterPro" id="IPR045079">
    <property type="entry name" value="Oxoprolinase-like"/>
</dbReference>
<organism evidence="2">
    <name type="scientific">marine metagenome</name>
    <dbReference type="NCBI Taxonomy" id="408172"/>
    <lineage>
        <taxon>unclassified sequences</taxon>
        <taxon>metagenomes</taxon>
        <taxon>ecological metagenomes</taxon>
    </lineage>
</organism>
<dbReference type="Pfam" id="PF01968">
    <property type="entry name" value="Hydantoinase_A"/>
    <property type="match status" value="1"/>
</dbReference>
<feature type="non-terminal residue" evidence="2">
    <location>
        <position position="235"/>
    </location>
</feature>
<name>A0A383DKH5_9ZZZZ</name>
<accession>A0A383DKH5</accession>
<feature type="non-terminal residue" evidence="2">
    <location>
        <position position="1"/>
    </location>
</feature>
<dbReference type="PANTHER" id="PTHR11365">
    <property type="entry name" value="5-OXOPROLINASE RELATED"/>
    <property type="match status" value="1"/>
</dbReference>